<dbReference type="InterPro" id="IPR014825">
    <property type="entry name" value="DNA_alkylation"/>
</dbReference>
<dbReference type="PANTHER" id="PTHR34070:SF1">
    <property type="entry name" value="DNA ALKYLATION REPAIR PROTEIN"/>
    <property type="match status" value="1"/>
</dbReference>
<protein>
    <recommendedName>
        <fullName evidence="3">DNA alkylation repair protein</fullName>
    </recommendedName>
</protein>
<name>A0A1J5GJV4_9BACT</name>
<comment type="caution">
    <text evidence="1">The sequence shown here is derived from an EMBL/GenBank/DDBJ whole genome shotgun (WGS) entry which is preliminary data.</text>
</comment>
<dbReference type="PANTHER" id="PTHR34070">
    <property type="entry name" value="ARMADILLO-TYPE FOLD"/>
    <property type="match status" value="1"/>
</dbReference>
<dbReference type="AlphaFoldDB" id="A0A1J5GJV4"/>
<proteinExistence type="predicted"/>
<evidence type="ECO:0000313" key="2">
    <source>
        <dbReference type="Proteomes" id="UP000182763"/>
    </source>
</evidence>
<dbReference type="EMBL" id="MNYY01000034">
    <property type="protein sequence ID" value="OIP73073.1"/>
    <property type="molecule type" value="Genomic_DNA"/>
</dbReference>
<sequence length="73" mass="8621">MKDVFEIADKLLLDEDDMVQKGYGWLLKESSRLHQKEVFDYVMKNKSKMPRTVLRYAIELMPIELKAAAMKKD</sequence>
<dbReference type="Proteomes" id="UP000182763">
    <property type="component" value="Unassembled WGS sequence"/>
</dbReference>
<evidence type="ECO:0008006" key="3">
    <source>
        <dbReference type="Google" id="ProtNLM"/>
    </source>
</evidence>
<gene>
    <name evidence="1" type="ORF">AUK42_01525</name>
</gene>
<dbReference type="SUPFAM" id="SSF48371">
    <property type="entry name" value="ARM repeat"/>
    <property type="match status" value="1"/>
</dbReference>
<dbReference type="STRING" id="1805029.AUK42_01525"/>
<organism evidence="1 2">
    <name type="scientific">Candidatus Infernicultor aquiphilus</name>
    <dbReference type="NCBI Taxonomy" id="1805029"/>
    <lineage>
        <taxon>Bacteria</taxon>
        <taxon>Pseudomonadati</taxon>
        <taxon>Atribacterota</taxon>
        <taxon>Candidatus Phoenicimicrobiia</taxon>
        <taxon>Candidatus Pheonicimicrobiales</taxon>
        <taxon>Candidatus Phoenicimicrobiaceae</taxon>
        <taxon>Candidatus Infernicultor</taxon>
    </lineage>
</organism>
<accession>A0A1J5GJV4</accession>
<reference evidence="1 2" key="1">
    <citation type="journal article" date="2016" name="Environ. Microbiol.">
        <title>Genomic resolution of a cold subsurface aquifer community provides metabolic insights for novel microbes adapted to high CO concentrations.</title>
        <authorList>
            <person name="Probst A.J."/>
            <person name="Castelle C.J."/>
            <person name="Singh A."/>
            <person name="Brown C.T."/>
            <person name="Anantharaman K."/>
            <person name="Sharon I."/>
            <person name="Hug L.A."/>
            <person name="Burstein D."/>
            <person name="Emerson J.B."/>
            <person name="Thomas B.C."/>
            <person name="Banfield J.F."/>
        </authorList>
    </citation>
    <scope>NUCLEOTIDE SEQUENCE [LARGE SCALE GENOMIC DNA]</scope>
    <source>
        <strain evidence="1">CG2_30_33_13</strain>
    </source>
</reference>
<dbReference type="Gene3D" id="1.25.10.90">
    <property type="match status" value="1"/>
</dbReference>
<dbReference type="Pfam" id="PF08713">
    <property type="entry name" value="DNA_alkylation"/>
    <property type="match status" value="1"/>
</dbReference>
<dbReference type="InterPro" id="IPR016024">
    <property type="entry name" value="ARM-type_fold"/>
</dbReference>
<evidence type="ECO:0000313" key="1">
    <source>
        <dbReference type="EMBL" id="OIP73073.1"/>
    </source>
</evidence>